<sequence>MTVLLAFRFCKVMAGPVIKELSEPCSWTLMSSHGENETVTLSVESTDSLISQVCQALGCGHMLSRKENRAPPNSTCLTGCFYHNPEITNCTEVVESTCTVLSHVLCGNNAVRLVGGSHRCAGRVELWKAGQWGTVCDDGWEKQDADVVCAQLGCGYALSVSGQGGPFGQGKGPIFLDELNCTGTERNLWECPALEEGHDCGHKEDAAVVCSEFKALRLTGGLDRCSGRVEIHRNGTWGTICDSSWAIQEATMACTMLKCGTPSRFTGFPSHFHHNNGTLWWYLCKKEHKHLWECTEYANPAYACIGTHAAGLICNELFVPPAYTELQSNLPAQENNYQESVNIIKMTSNTTEYNGVSNPQSFWTQSSVESTTYDTDQEQNDYCSDPAQPLSTFRNSLRYSAEGRVPVLKNSNLDSVTEEGMLHVPDDYQQIRKIPSVSPSVDSFDSSSTSSGECYENTGTNADDQAATNGYSSGEDSELYSPVSPDPVQDSPESDYDDIGNYQPLSSA</sequence>
<reference evidence="15" key="1">
    <citation type="submission" date="2025-08" db="UniProtKB">
        <authorList>
            <consortium name="RefSeq"/>
        </authorList>
    </citation>
    <scope>IDENTIFICATION</scope>
</reference>
<evidence type="ECO:0000313" key="14">
    <source>
        <dbReference type="Proteomes" id="UP000504632"/>
    </source>
</evidence>
<evidence type="ECO:0000256" key="1">
    <source>
        <dbReference type="ARBA" id="ARBA00004167"/>
    </source>
</evidence>
<gene>
    <name evidence="15" type="primary">LOC115824750</name>
</gene>
<evidence type="ECO:0000256" key="11">
    <source>
        <dbReference type="PROSITE-ProRule" id="PRU00196"/>
    </source>
</evidence>
<evidence type="ECO:0000256" key="3">
    <source>
        <dbReference type="ARBA" id="ARBA00022525"/>
    </source>
</evidence>
<evidence type="ECO:0000256" key="8">
    <source>
        <dbReference type="ARBA" id="ARBA00023136"/>
    </source>
</evidence>
<dbReference type="GO" id="GO:0005615">
    <property type="term" value="C:extracellular space"/>
    <property type="evidence" value="ECO:0007669"/>
    <property type="project" value="TreeGrafter"/>
</dbReference>
<evidence type="ECO:0000256" key="5">
    <source>
        <dbReference type="ARBA" id="ARBA00022729"/>
    </source>
</evidence>
<dbReference type="FunFam" id="3.10.250.10:FF:000016">
    <property type="entry name" value="Scavenger receptor cysteine-rich protein type 12"/>
    <property type="match status" value="1"/>
</dbReference>
<dbReference type="PROSITE" id="PS00420">
    <property type="entry name" value="SRCR_1"/>
    <property type="match status" value="1"/>
</dbReference>
<dbReference type="PRINTS" id="PR00258">
    <property type="entry name" value="SPERACTRCPTR"/>
</dbReference>
<keyword evidence="14" id="KW-1185">Reference proteome</keyword>
<feature type="domain" description="SRCR" evidence="13">
    <location>
        <begin position="216"/>
        <end position="315"/>
    </location>
</feature>
<dbReference type="FunFam" id="3.10.250.10:FF:000010">
    <property type="entry name" value="T-cell differentiation antigen CD6"/>
    <property type="match status" value="1"/>
</dbReference>
<protein>
    <submittedName>
        <fullName evidence="15">Scavenger receptor cysteine-rich type 1 protein M130-like</fullName>
    </submittedName>
</protein>
<dbReference type="PANTHER" id="PTHR48071">
    <property type="entry name" value="SRCR DOMAIN-CONTAINING PROTEIN"/>
    <property type="match status" value="1"/>
</dbReference>
<keyword evidence="8" id="KW-0472">Membrane</keyword>
<evidence type="ECO:0000256" key="7">
    <source>
        <dbReference type="ARBA" id="ARBA00022989"/>
    </source>
</evidence>
<organism evidence="14 15">
    <name type="scientific">Chanos chanos</name>
    <name type="common">Milkfish</name>
    <name type="synonym">Mugil chanos</name>
    <dbReference type="NCBI Taxonomy" id="29144"/>
    <lineage>
        <taxon>Eukaryota</taxon>
        <taxon>Metazoa</taxon>
        <taxon>Chordata</taxon>
        <taxon>Craniata</taxon>
        <taxon>Vertebrata</taxon>
        <taxon>Euteleostomi</taxon>
        <taxon>Actinopterygii</taxon>
        <taxon>Neopterygii</taxon>
        <taxon>Teleostei</taxon>
        <taxon>Ostariophysi</taxon>
        <taxon>Gonorynchiformes</taxon>
        <taxon>Chanidae</taxon>
        <taxon>Chanos</taxon>
    </lineage>
</organism>
<dbReference type="InterPro" id="IPR001190">
    <property type="entry name" value="SRCR"/>
</dbReference>
<feature type="disulfide bond" evidence="11">
    <location>
        <begin position="136"/>
        <end position="200"/>
    </location>
</feature>
<keyword evidence="4" id="KW-0812">Transmembrane</keyword>
<keyword evidence="9 11" id="KW-1015">Disulfide bond</keyword>
<dbReference type="InterPro" id="IPR036772">
    <property type="entry name" value="SRCR-like_dom_sf"/>
</dbReference>
<accession>A0A6J2WJ08</accession>
<keyword evidence="6" id="KW-0677">Repeat</keyword>
<dbReference type="SUPFAM" id="SSF56487">
    <property type="entry name" value="SRCR-like"/>
    <property type="match status" value="2"/>
</dbReference>
<comment type="subcellular location">
    <subcellularLocation>
        <location evidence="1">Membrane</location>
        <topology evidence="1">Single-pass membrane protein</topology>
    </subcellularLocation>
    <subcellularLocation>
        <location evidence="2">Secreted</location>
    </subcellularLocation>
</comment>
<evidence type="ECO:0000256" key="4">
    <source>
        <dbReference type="ARBA" id="ARBA00022692"/>
    </source>
</evidence>
<dbReference type="OrthoDB" id="536948at2759"/>
<evidence type="ECO:0000313" key="15">
    <source>
        <dbReference type="RefSeq" id="XP_030644364.1"/>
    </source>
</evidence>
<evidence type="ECO:0000256" key="12">
    <source>
        <dbReference type="SAM" id="MobiDB-lite"/>
    </source>
</evidence>
<feature type="compositionally biased region" description="Low complexity" evidence="12">
    <location>
        <begin position="481"/>
        <end position="491"/>
    </location>
</feature>
<keyword evidence="10" id="KW-0325">Glycoprotein</keyword>
<comment type="caution">
    <text evidence="11">Lacks conserved residue(s) required for the propagation of feature annotation.</text>
</comment>
<dbReference type="SMART" id="SM00202">
    <property type="entry name" value="SR"/>
    <property type="match status" value="2"/>
</dbReference>
<evidence type="ECO:0000259" key="13">
    <source>
        <dbReference type="PROSITE" id="PS50287"/>
    </source>
</evidence>
<feature type="region of interest" description="Disordered" evidence="12">
    <location>
        <begin position="435"/>
        <end position="508"/>
    </location>
</feature>
<feature type="disulfide bond" evidence="11">
    <location>
        <begin position="149"/>
        <end position="210"/>
    </location>
</feature>
<dbReference type="PROSITE" id="PS50287">
    <property type="entry name" value="SRCR_2"/>
    <property type="match status" value="2"/>
</dbReference>
<feature type="compositionally biased region" description="Polar residues" evidence="12">
    <location>
        <begin position="457"/>
        <end position="474"/>
    </location>
</feature>
<feature type="disulfide bond" evidence="11">
    <location>
        <begin position="181"/>
        <end position="191"/>
    </location>
</feature>
<dbReference type="GeneID" id="115824750"/>
<feature type="compositionally biased region" description="Low complexity" evidence="12">
    <location>
        <begin position="435"/>
        <end position="451"/>
    </location>
</feature>
<keyword evidence="7" id="KW-1133">Transmembrane helix</keyword>
<dbReference type="RefSeq" id="XP_030644364.1">
    <property type="nucleotide sequence ID" value="XM_030788504.1"/>
</dbReference>
<dbReference type="PANTHER" id="PTHR48071:SF15">
    <property type="entry name" value="SRCR DOMAIN-CONTAINING PROTEIN"/>
    <property type="match status" value="1"/>
</dbReference>
<feature type="domain" description="SRCR" evidence="13">
    <location>
        <begin position="111"/>
        <end position="211"/>
    </location>
</feature>
<keyword evidence="3" id="KW-0964">Secreted</keyword>
<evidence type="ECO:0000256" key="10">
    <source>
        <dbReference type="ARBA" id="ARBA00023180"/>
    </source>
</evidence>
<feature type="disulfide bond" evidence="11">
    <location>
        <begin position="284"/>
        <end position="294"/>
    </location>
</feature>
<dbReference type="AlphaFoldDB" id="A0A6J2WJ08"/>
<name>A0A6J2WJ08_CHACN</name>
<keyword evidence="5" id="KW-0732">Signal</keyword>
<dbReference type="Gene3D" id="3.10.250.10">
    <property type="entry name" value="SRCR-like domain"/>
    <property type="match status" value="2"/>
</dbReference>
<evidence type="ECO:0000256" key="2">
    <source>
        <dbReference type="ARBA" id="ARBA00004613"/>
    </source>
</evidence>
<proteinExistence type="predicted"/>
<dbReference type="GO" id="GO:0004252">
    <property type="term" value="F:serine-type endopeptidase activity"/>
    <property type="evidence" value="ECO:0007669"/>
    <property type="project" value="TreeGrafter"/>
</dbReference>
<evidence type="ECO:0000256" key="9">
    <source>
        <dbReference type="ARBA" id="ARBA00023157"/>
    </source>
</evidence>
<dbReference type="GO" id="GO:0031638">
    <property type="term" value="P:zymogen activation"/>
    <property type="evidence" value="ECO:0007669"/>
    <property type="project" value="TreeGrafter"/>
</dbReference>
<evidence type="ECO:0000256" key="6">
    <source>
        <dbReference type="ARBA" id="ARBA00022737"/>
    </source>
</evidence>
<dbReference type="Proteomes" id="UP000504632">
    <property type="component" value="Chromosome 12"/>
</dbReference>
<dbReference type="Pfam" id="PF00530">
    <property type="entry name" value="SRCR"/>
    <property type="match status" value="2"/>
</dbReference>
<dbReference type="GO" id="GO:0005886">
    <property type="term" value="C:plasma membrane"/>
    <property type="evidence" value="ECO:0007669"/>
    <property type="project" value="TreeGrafter"/>
</dbReference>
<dbReference type="InParanoid" id="A0A6J2WJ08"/>